<dbReference type="AlphaFoldDB" id="A0A9W3HIY4"/>
<gene>
    <name evidence="2" type="primary">LOC123617227</name>
</gene>
<dbReference type="CTD" id="285704"/>
<dbReference type="RefSeq" id="XP_045373608.1">
    <property type="nucleotide sequence ID" value="XM_045517652.1"/>
</dbReference>
<accession>A0A9W3HIY4</accession>
<feature type="region of interest" description="Disordered" evidence="1">
    <location>
        <begin position="137"/>
        <end position="177"/>
    </location>
</feature>
<proteinExistence type="predicted"/>
<name>A0A9W3HIY4_CAMBA</name>
<reference evidence="2" key="1">
    <citation type="submission" date="2025-08" db="UniProtKB">
        <authorList>
            <consortium name="RefSeq"/>
        </authorList>
    </citation>
    <scope>IDENTIFICATION</scope>
    <source>
        <tissue evidence="2">Blood</tissue>
    </source>
</reference>
<organism evidence="2">
    <name type="scientific">Camelus bactrianus</name>
    <name type="common">Bactrian camel</name>
    <dbReference type="NCBI Taxonomy" id="9837"/>
    <lineage>
        <taxon>Eukaryota</taxon>
        <taxon>Metazoa</taxon>
        <taxon>Chordata</taxon>
        <taxon>Craniata</taxon>
        <taxon>Vertebrata</taxon>
        <taxon>Euteleostomi</taxon>
        <taxon>Mammalia</taxon>
        <taxon>Eutheria</taxon>
        <taxon>Laurasiatheria</taxon>
        <taxon>Artiodactyla</taxon>
        <taxon>Tylopoda</taxon>
        <taxon>Camelidae</taxon>
        <taxon>Camelus</taxon>
    </lineage>
</organism>
<evidence type="ECO:0000313" key="2">
    <source>
        <dbReference type="RefSeq" id="XP_045373608.1"/>
    </source>
</evidence>
<sequence length="279" mass="30629">MSLLILSPRCKLKPYLDGQEKSLDFLFWRKSRVRLLPNTLQFRHTRKTLNDHLWEGRGVFCGRWWTARESGGKLGKGPHLCLCRAAEQEQPARVLCYPAPATAGTITNQEQAGAAGVTDIASWKGAAPRQALTQQWGNLESSPEEEPPSCPRLPLPPPGGERRAPGCPPSAPRPRGLRLIFPAGKRRAADKGMPVILANTISTPLISASCTLSELGWRSKEGQRPRPGDSWLLKFLLGPACSGAQGPLDPAKLPPGAEGLRMIRRKRNTSGKKRWICEL</sequence>
<feature type="compositionally biased region" description="Pro residues" evidence="1">
    <location>
        <begin position="148"/>
        <end position="159"/>
    </location>
</feature>
<evidence type="ECO:0000256" key="1">
    <source>
        <dbReference type="SAM" id="MobiDB-lite"/>
    </source>
</evidence>
<protein>
    <submittedName>
        <fullName evidence="2">Uncharacterized protein LOC123617227</fullName>
    </submittedName>
</protein>